<protein>
    <submittedName>
        <fullName evidence="2">Uncharacterized protein</fullName>
    </submittedName>
</protein>
<keyword evidence="1" id="KW-0175">Coiled coil</keyword>
<organism evidence="2 3">
    <name type="scientific">Stentor coeruleus</name>
    <dbReference type="NCBI Taxonomy" id="5963"/>
    <lineage>
        <taxon>Eukaryota</taxon>
        <taxon>Sar</taxon>
        <taxon>Alveolata</taxon>
        <taxon>Ciliophora</taxon>
        <taxon>Postciliodesmatophora</taxon>
        <taxon>Heterotrichea</taxon>
        <taxon>Heterotrichida</taxon>
        <taxon>Stentoridae</taxon>
        <taxon>Stentor</taxon>
    </lineage>
</organism>
<dbReference type="AlphaFoldDB" id="A0A1R2BJH3"/>
<feature type="coiled-coil region" evidence="1">
    <location>
        <begin position="25"/>
        <end position="92"/>
    </location>
</feature>
<dbReference type="Proteomes" id="UP000187209">
    <property type="component" value="Unassembled WGS sequence"/>
</dbReference>
<proteinExistence type="predicted"/>
<evidence type="ECO:0000313" key="2">
    <source>
        <dbReference type="EMBL" id="OMJ76765.1"/>
    </source>
</evidence>
<evidence type="ECO:0000313" key="3">
    <source>
        <dbReference type="Proteomes" id="UP000187209"/>
    </source>
</evidence>
<accession>A0A1R2BJH3</accession>
<evidence type="ECO:0000256" key="1">
    <source>
        <dbReference type="SAM" id="Coils"/>
    </source>
</evidence>
<dbReference type="EMBL" id="MPUH01000612">
    <property type="protein sequence ID" value="OMJ76765.1"/>
    <property type="molecule type" value="Genomic_DNA"/>
</dbReference>
<sequence>MQEVNMMKEIEKLKNLNPKLYQLVKKQIQAERANLELKNSIIKSEEDRKNMRIEYAKITTALGLEDRVKKRIKEIEEEVHDKELVIENLTKCLN</sequence>
<reference evidence="2 3" key="1">
    <citation type="submission" date="2016-11" db="EMBL/GenBank/DDBJ databases">
        <title>The macronuclear genome of Stentor coeruleus: a giant cell with tiny introns.</title>
        <authorList>
            <person name="Slabodnick M."/>
            <person name="Ruby J.G."/>
            <person name="Reiff S.B."/>
            <person name="Swart E.C."/>
            <person name="Gosai S."/>
            <person name="Prabakaran S."/>
            <person name="Witkowska E."/>
            <person name="Larue G.E."/>
            <person name="Fisher S."/>
            <person name="Freeman R.M."/>
            <person name="Gunawardena J."/>
            <person name="Chu W."/>
            <person name="Stover N.A."/>
            <person name="Gregory B.D."/>
            <person name="Nowacki M."/>
            <person name="Derisi J."/>
            <person name="Roy S.W."/>
            <person name="Marshall W.F."/>
            <person name="Sood P."/>
        </authorList>
    </citation>
    <scope>NUCLEOTIDE SEQUENCE [LARGE SCALE GENOMIC DNA]</scope>
    <source>
        <strain evidence="2">WM001</strain>
    </source>
</reference>
<comment type="caution">
    <text evidence="2">The sequence shown here is derived from an EMBL/GenBank/DDBJ whole genome shotgun (WGS) entry which is preliminary data.</text>
</comment>
<name>A0A1R2BJH3_9CILI</name>
<keyword evidence="3" id="KW-1185">Reference proteome</keyword>
<gene>
    <name evidence="2" type="ORF">SteCoe_23778</name>
</gene>